<comment type="caution">
    <text evidence="7">The sequence shown here is derived from an EMBL/GenBank/DDBJ whole genome shotgun (WGS) entry which is preliminary data.</text>
</comment>
<keyword evidence="2 5" id="KW-0812">Transmembrane</keyword>
<evidence type="ECO:0000313" key="7">
    <source>
        <dbReference type="EMBL" id="GEN82811.1"/>
    </source>
</evidence>
<dbReference type="InterPro" id="IPR013525">
    <property type="entry name" value="ABC2_TM"/>
</dbReference>
<feature type="domain" description="ABC-2 type transporter transmembrane" evidence="6">
    <location>
        <begin position="16"/>
        <end position="365"/>
    </location>
</feature>
<evidence type="ECO:0000256" key="2">
    <source>
        <dbReference type="ARBA" id="ARBA00022692"/>
    </source>
</evidence>
<dbReference type="PANTHER" id="PTHR43077:SF5">
    <property type="entry name" value="PHAGE INFECTION PROTEIN"/>
    <property type="match status" value="1"/>
</dbReference>
<dbReference type="Proteomes" id="UP000321901">
    <property type="component" value="Unassembled WGS sequence"/>
</dbReference>
<keyword evidence="8" id="KW-1185">Reference proteome</keyword>
<evidence type="ECO:0000313" key="8">
    <source>
        <dbReference type="Proteomes" id="UP000321901"/>
    </source>
</evidence>
<sequence>MKFREFLKGKGAASAIFMGVLYAVCMLGIFLPGYTAIPGNIDQLPIAIINDDEGEFGGQIAESLEEQLPFENIKTDVSNKVALEDLEDNELALVIHIPKTFSADLKNSEGPSSIEFTLNEAGATVVASSMNQVVSQINAQLSAQFSQQTAQGILMNFNVPEKQAKEMAEKIENSYVSNVVTINDIPDGMHNNMLPMFLTMALYVGAMIAAMQLVGAFKANRGKATKTRLFIYVQLTAIIVGLIAGLVSTIIVMGINDLSGDLFLKIFGQQILNYWVSFNFTATVIFLFGEAGMVLNIPILLVQTLANGAVIPRAMMYAPYKWASHISPMYYSVQAYFANLFGSASVSHYLLGLAVVGLVAMVINIVIVWKLHKPLPREQSIETARM</sequence>
<name>A0A511Z5T5_9BACL</name>
<evidence type="ECO:0000259" key="6">
    <source>
        <dbReference type="Pfam" id="PF12698"/>
    </source>
</evidence>
<evidence type="ECO:0000256" key="1">
    <source>
        <dbReference type="ARBA" id="ARBA00004141"/>
    </source>
</evidence>
<evidence type="ECO:0000256" key="4">
    <source>
        <dbReference type="ARBA" id="ARBA00023136"/>
    </source>
</evidence>
<protein>
    <submittedName>
        <fullName evidence="7">Phage infection protein</fullName>
    </submittedName>
</protein>
<feature type="transmembrane region" description="Helical" evidence="5">
    <location>
        <begin position="12"/>
        <end position="34"/>
    </location>
</feature>
<comment type="subcellular location">
    <subcellularLocation>
        <location evidence="1">Membrane</location>
        <topology evidence="1">Multi-pass membrane protein</topology>
    </subcellularLocation>
</comment>
<feature type="transmembrane region" description="Helical" evidence="5">
    <location>
        <begin position="229"/>
        <end position="255"/>
    </location>
</feature>
<organism evidence="7 8">
    <name type="scientific">Sporosarcina luteola</name>
    <dbReference type="NCBI Taxonomy" id="582850"/>
    <lineage>
        <taxon>Bacteria</taxon>
        <taxon>Bacillati</taxon>
        <taxon>Bacillota</taxon>
        <taxon>Bacilli</taxon>
        <taxon>Bacillales</taxon>
        <taxon>Caryophanaceae</taxon>
        <taxon>Sporosarcina</taxon>
    </lineage>
</organism>
<dbReference type="InterPro" id="IPR051328">
    <property type="entry name" value="T7SS_ABC-Transporter"/>
</dbReference>
<dbReference type="AlphaFoldDB" id="A0A511Z5T5"/>
<accession>A0A511Z5T5</accession>
<dbReference type="OrthoDB" id="2208410at2"/>
<gene>
    <name evidence="7" type="ORF">SLU01_11230</name>
</gene>
<reference evidence="7 8" key="1">
    <citation type="submission" date="2019-07" db="EMBL/GenBank/DDBJ databases">
        <title>Whole genome shotgun sequence of Sporosarcina luteola NBRC 105378.</title>
        <authorList>
            <person name="Hosoyama A."/>
            <person name="Uohara A."/>
            <person name="Ohji S."/>
            <person name="Ichikawa N."/>
        </authorList>
    </citation>
    <scope>NUCLEOTIDE SEQUENCE [LARGE SCALE GENOMIC DNA]</scope>
    <source>
        <strain evidence="7 8">NBRC 105378</strain>
    </source>
</reference>
<dbReference type="PANTHER" id="PTHR43077">
    <property type="entry name" value="TRANSPORT PERMEASE YVFS-RELATED"/>
    <property type="match status" value="1"/>
</dbReference>
<evidence type="ECO:0000256" key="5">
    <source>
        <dbReference type="SAM" id="Phobius"/>
    </source>
</evidence>
<dbReference type="RefSeq" id="WP_147056195.1">
    <property type="nucleotide sequence ID" value="NZ_BJYL01000015.1"/>
</dbReference>
<dbReference type="Gene3D" id="3.40.1710.10">
    <property type="entry name" value="abc type-2 transporter like domain"/>
    <property type="match status" value="1"/>
</dbReference>
<keyword evidence="4 5" id="KW-0472">Membrane</keyword>
<dbReference type="GO" id="GO:0016020">
    <property type="term" value="C:membrane"/>
    <property type="evidence" value="ECO:0007669"/>
    <property type="project" value="UniProtKB-SubCell"/>
</dbReference>
<dbReference type="EMBL" id="BJYL01000015">
    <property type="protein sequence ID" value="GEN82811.1"/>
    <property type="molecule type" value="Genomic_DNA"/>
</dbReference>
<feature type="transmembrane region" description="Helical" evidence="5">
    <location>
        <begin position="196"/>
        <end position="217"/>
    </location>
</feature>
<evidence type="ECO:0000256" key="3">
    <source>
        <dbReference type="ARBA" id="ARBA00022989"/>
    </source>
</evidence>
<feature type="transmembrane region" description="Helical" evidence="5">
    <location>
        <begin position="275"/>
        <end position="301"/>
    </location>
</feature>
<dbReference type="Pfam" id="PF12698">
    <property type="entry name" value="ABC2_membrane_3"/>
    <property type="match status" value="1"/>
</dbReference>
<proteinExistence type="predicted"/>
<keyword evidence="3 5" id="KW-1133">Transmembrane helix</keyword>
<dbReference type="GO" id="GO:0140359">
    <property type="term" value="F:ABC-type transporter activity"/>
    <property type="evidence" value="ECO:0007669"/>
    <property type="project" value="InterPro"/>
</dbReference>
<feature type="transmembrane region" description="Helical" evidence="5">
    <location>
        <begin position="348"/>
        <end position="369"/>
    </location>
</feature>